<dbReference type="AlphaFoldDB" id="A0A5J5BQU3"/>
<dbReference type="Proteomes" id="UP000325577">
    <property type="component" value="Linkage Group LG11"/>
</dbReference>
<evidence type="ECO:0000313" key="2">
    <source>
        <dbReference type="Proteomes" id="UP000325577"/>
    </source>
</evidence>
<protein>
    <submittedName>
        <fullName evidence="1">Uncharacterized protein</fullName>
    </submittedName>
</protein>
<sequence length="77" mass="8535">MDICHAALARGFSKHIDVAVTSKFMGKNGRLIYRLHRASLNRSTEAELPAMSISIQCGKDSVSQCRKTQPGWVLCRS</sequence>
<dbReference type="EMBL" id="CM018034">
    <property type="protein sequence ID" value="KAA8544147.1"/>
    <property type="molecule type" value="Genomic_DNA"/>
</dbReference>
<organism evidence="1 2">
    <name type="scientific">Nyssa sinensis</name>
    <dbReference type="NCBI Taxonomy" id="561372"/>
    <lineage>
        <taxon>Eukaryota</taxon>
        <taxon>Viridiplantae</taxon>
        <taxon>Streptophyta</taxon>
        <taxon>Embryophyta</taxon>
        <taxon>Tracheophyta</taxon>
        <taxon>Spermatophyta</taxon>
        <taxon>Magnoliopsida</taxon>
        <taxon>eudicotyledons</taxon>
        <taxon>Gunneridae</taxon>
        <taxon>Pentapetalae</taxon>
        <taxon>asterids</taxon>
        <taxon>Cornales</taxon>
        <taxon>Nyssaceae</taxon>
        <taxon>Nyssa</taxon>
    </lineage>
</organism>
<name>A0A5J5BQU3_9ASTE</name>
<proteinExistence type="predicted"/>
<gene>
    <name evidence="1" type="ORF">F0562_022217</name>
</gene>
<keyword evidence="2" id="KW-1185">Reference proteome</keyword>
<reference evidence="1 2" key="1">
    <citation type="submission" date="2019-09" db="EMBL/GenBank/DDBJ databases">
        <title>A chromosome-level genome assembly of the Chinese tupelo Nyssa sinensis.</title>
        <authorList>
            <person name="Yang X."/>
            <person name="Kang M."/>
            <person name="Yang Y."/>
            <person name="Xiong H."/>
            <person name="Wang M."/>
            <person name="Zhang Z."/>
            <person name="Wang Z."/>
            <person name="Wu H."/>
            <person name="Ma T."/>
            <person name="Liu J."/>
            <person name="Xi Z."/>
        </authorList>
    </citation>
    <scope>NUCLEOTIDE SEQUENCE [LARGE SCALE GENOMIC DNA]</scope>
    <source>
        <strain evidence="1">J267</strain>
        <tissue evidence="1">Leaf</tissue>
    </source>
</reference>
<accession>A0A5J5BQU3</accession>
<evidence type="ECO:0000313" key="1">
    <source>
        <dbReference type="EMBL" id="KAA8544147.1"/>
    </source>
</evidence>